<evidence type="ECO:0000256" key="5">
    <source>
        <dbReference type="NCBIfam" id="TIGR00260"/>
    </source>
</evidence>
<evidence type="ECO:0000256" key="3">
    <source>
        <dbReference type="ARBA" id="ARBA00022898"/>
    </source>
</evidence>
<keyword evidence="4 9" id="KW-0456">Lyase</keyword>
<dbReference type="Pfam" id="PF00291">
    <property type="entry name" value="PALP"/>
    <property type="match status" value="1"/>
</dbReference>
<evidence type="ECO:0000256" key="2">
    <source>
        <dbReference type="ARBA" id="ARBA00005517"/>
    </source>
</evidence>
<dbReference type="Gene3D" id="3.40.50.1100">
    <property type="match status" value="2"/>
</dbReference>
<dbReference type="EMBL" id="LN649255">
    <property type="protein sequence ID" value="CEI58649.1"/>
    <property type="molecule type" value="Genomic_DNA"/>
</dbReference>
<dbReference type="InterPro" id="IPR001926">
    <property type="entry name" value="TrpB-like_PALP"/>
</dbReference>
<dbReference type="Proteomes" id="UP000032800">
    <property type="component" value="Chromosome I"/>
</dbReference>
<gene>
    <name evidence="9" type="primary">thrC</name>
    <name evidence="9" type="ORF">PAD_094</name>
</gene>
<accession>A0A8D9JS82</accession>
<dbReference type="Pfam" id="PF24857">
    <property type="entry name" value="THR4_C"/>
    <property type="match status" value="1"/>
</dbReference>
<evidence type="ECO:0000259" key="8">
    <source>
        <dbReference type="Pfam" id="PF14821"/>
    </source>
</evidence>
<dbReference type="KEGG" id="plc:PAD_094"/>
<evidence type="ECO:0000313" key="10">
    <source>
        <dbReference type="Proteomes" id="UP000032800"/>
    </source>
</evidence>
<dbReference type="InterPro" id="IPR051166">
    <property type="entry name" value="Threonine_Synthase"/>
</dbReference>
<dbReference type="InterPro" id="IPR037158">
    <property type="entry name" value="Thr_synth_N_sf"/>
</dbReference>
<evidence type="ECO:0000256" key="6">
    <source>
        <dbReference type="PIRSR" id="PIRSR604450-51"/>
    </source>
</evidence>
<dbReference type="RefSeq" id="WP_219848822.1">
    <property type="nucleotide sequence ID" value="NZ_LN649255.1"/>
</dbReference>
<dbReference type="NCBIfam" id="TIGR00260">
    <property type="entry name" value="thrC"/>
    <property type="match status" value="1"/>
</dbReference>
<dbReference type="Gene3D" id="3.90.1380.10">
    <property type="entry name" value="Threonine synthase, N-terminal domain"/>
    <property type="match status" value="1"/>
</dbReference>
<proteinExistence type="inferred from homology"/>
<dbReference type="InterPro" id="IPR029144">
    <property type="entry name" value="Thr_synth_N"/>
</dbReference>
<dbReference type="AlphaFoldDB" id="A0A8D9JS82"/>
<feature type="domain" description="Threonine synthase N-terminal" evidence="8">
    <location>
        <begin position="2"/>
        <end position="79"/>
    </location>
</feature>
<comment type="cofactor">
    <cofactor evidence="1 6">
        <name>pyridoxal 5'-phosphate</name>
        <dbReference type="ChEBI" id="CHEBI:597326"/>
    </cofactor>
</comment>
<evidence type="ECO:0000313" key="9">
    <source>
        <dbReference type="EMBL" id="CEI58649.1"/>
    </source>
</evidence>
<evidence type="ECO:0000259" key="7">
    <source>
        <dbReference type="Pfam" id="PF00291"/>
    </source>
</evidence>
<dbReference type="Pfam" id="PF14821">
    <property type="entry name" value="Thr_synth_N"/>
    <property type="match status" value="1"/>
</dbReference>
<dbReference type="PANTHER" id="PTHR42690:SF1">
    <property type="entry name" value="THREONINE SYNTHASE-LIKE 2"/>
    <property type="match status" value="1"/>
</dbReference>
<evidence type="ECO:0000256" key="4">
    <source>
        <dbReference type="ARBA" id="ARBA00023239"/>
    </source>
</evidence>
<organism evidence="9 10">
    <name type="scientific">Candidatus Portiera aleyrodidarum</name>
    <name type="common">primary endosymbiont of Bemisia tabaci</name>
    <dbReference type="NCBI Taxonomy" id="91844"/>
    <lineage>
        <taxon>Bacteria</taxon>
        <taxon>Pseudomonadati</taxon>
        <taxon>Pseudomonadota</taxon>
        <taxon>Gammaproteobacteria</taxon>
        <taxon>Candidatus Johnevansiales</taxon>
        <taxon>Candidatus Johnevansiaceae</taxon>
        <taxon>Candidatus Portiera</taxon>
    </lineage>
</organism>
<comment type="similarity">
    <text evidence="2">Belongs to the threonine synthase family.</text>
</comment>
<dbReference type="SUPFAM" id="SSF53686">
    <property type="entry name" value="Tryptophan synthase beta subunit-like PLP-dependent enzymes"/>
    <property type="match status" value="1"/>
</dbReference>
<reference evidence="9 10" key="1">
    <citation type="journal article" date="2015" name="Genome Biol. Evol.">
        <title>Genome evolution in the primary endosymbiont of whiteflies sheds light on their divergence.</title>
        <authorList>
            <person name="Santos-Garcia D."/>
            <person name="Vargas-Chavez C."/>
            <person name="Moya A."/>
            <person name="Latorre A."/>
            <person name="Silva"/>
            <person name="F J."/>
        </authorList>
    </citation>
    <scope>NUCLEOTIDE SEQUENCE [LARGE SCALE GENOMIC DNA]</scope>
    <source>
        <strain evidence="10">AD-VLC</strain>
    </source>
</reference>
<feature type="domain" description="Tryptophan synthase beta chain-like PALP" evidence="7">
    <location>
        <begin position="98"/>
        <end position="315"/>
    </location>
</feature>
<dbReference type="InterPro" id="IPR004450">
    <property type="entry name" value="Thr_synthase-like"/>
</dbReference>
<feature type="modified residue" description="N6-(pyridoxal phosphate)lysine" evidence="6">
    <location>
        <position position="111"/>
    </location>
</feature>
<dbReference type="InterPro" id="IPR036052">
    <property type="entry name" value="TrpB-like_PALP_sf"/>
</dbReference>
<keyword evidence="3 6" id="KW-0663">Pyridoxal phosphate</keyword>
<dbReference type="CDD" id="cd01560">
    <property type="entry name" value="Thr-synth_2"/>
    <property type="match status" value="1"/>
</dbReference>
<name>A0A8D9JS82_9GAMM</name>
<dbReference type="GO" id="GO:0004795">
    <property type="term" value="F:threonine synthase activity"/>
    <property type="evidence" value="ECO:0007669"/>
    <property type="project" value="UniProtKB-UniRule"/>
</dbReference>
<dbReference type="GO" id="GO:0009088">
    <property type="term" value="P:threonine biosynthetic process"/>
    <property type="evidence" value="ECO:0007669"/>
    <property type="project" value="UniProtKB-UniRule"/>
</dbReference>
<dbReference type="EC" id="4.2.3.1" evidence="5"/>
<dbReference type="PANTHER" id="PTHR42690">
    <property type="entry name" value="THREONINE SYNTHASE FAMILY MEMBER"/>
    <property type="match status" value="1"/>
</dbReference>
<protein>
    <recommendedName>
        <fullName evidence="5">Threonine synthase</fullName>
        <ecNumber evidence="5">4.2.3.1</ecNumber>
    </recommendedName>
</protein>
<evidence type="ECO:0000256" key="1">
    <source>
        <dbReference type="ARBA" id="ARBA00001933"/>
    </source>
</evidence>
<sequence length="460" mass="52011">MRYISTRGEAPILSFEETVMSGLALDGGLYVPEKIPKFTHRDLIELNNCSYAESAFRIMRLFIDDIDDKTLKILIKKSYTRFKSDAIVPLKQIGKNNFLLELFNGPTLAFKDIALQFMGYLIDYFLTKRDEKAVVMGATSGDTGSAAISGFCYCNNLEIFILHPDKMISEIQRRQMTTVKKDNVHNIAIKGNFDDAQAIVKESFKKNCFIKGRRLIAINSINWARILAQIVYYIVSAISVGAPYREISFTVPTGNFGNIFAGYLASKMGLPIKQLVIATNSNNILHRIIEYNDFSINNLVNTIAPAMDIVVSSNFERLLFYAYKKNSNAIKALFNKFNKKNSTIIDEKPLSKLRNIFYSTSVNDKMILSVIRKIYKRNGVIVDPHTAIGLIAAERCNTYPGIPMISLATAHPAKFYETVLKAGIEIYLPSSIKELLKKEERYCILPANLKKVHNYMFSVL</sequence>